<dbReference type="OrthoDB" id="5298532at2"/>
<dbReference type="EMBL" id="SNWH01000002">
    <property type="protein sequence ID" value="TDO15190.1"/>
    <property type="molecule type" value="Genomic_DNA"/>
</dbReference>
<dbReference type="Proteomes" id="UP000295150">
    <property type="component" value="Unassembled WGS sequence"/>
</dbReference>
<dbReference type="GO" id="GO:0003677">
    <property type="term" value="F:DNA binding"/>
    <property type="evidence" value="ECO:0007669"/>
    <property type="project" value="InterPro"/>
</dbReference>
<dbReference type="Gene3D" id="1.10.238.160">
    <property type="match status" value="1"/>
</dbReference>
<dbReference type="NCBIfam" id="TIGR01764">
    <property type="entry name" value="excise"/>
    <property type="match status" value="1"/>
</dbReference>
<protein>
    <submittedName>
        <fullName evidence="2">AlpA family transcriptional regulator</fullName>
    </submittedName>
</protein>
<dbReference type="InterPro" id="IPR009061">
    <property type="entry name" value="DNA-bd_dom_put_sf"/>
</dbReference>
<proteinExistence type="predicted"/>
<evidence type="ECO:0000313" key="2">
    <source>
        <dbReference type="EMBL" id="TDO15190.1"/>
    </source>
</evidence>
<dbReference type="Pfam" id="PF12728">
    <property type="entry name" value="HTH_17"/>
    <property type="match status" value="1"/>
</dbReference>
<dbReference type="SUPFAM" id="SSF46955">
    <property type="entry name" value="Putative DNA-binding domain"/>
    <property type="match status" value="1"/>
</dbReference>
<reference evidence="2 3" key="1">
    <citation type="submission" date="2019-03" db="EMBL/GenBank/DDBJ databases">
        <title>Freshwater and sediment microbial communities from various areas in North America, analyzing microbe dynamics in response to fracking.</title>
        <authorList>
            <person name="Lamendella R."/>
        </authorList>
    </citation>
    <scope>NUCLEOTIDE SEQUENCE [LARGE SCALE GENOMIC DNA]</scope>
    <source>
        <strain evidence="2 3">1_TX</strain>
    </source>
</reference>
<sequence length="66" mass="7875">MKRQYYSETNERLLTYEEVCAVTQLSQATLRRYVQSGRFPAPIKPNPSGRAVRFRIQDVRDWLDRL</sequence>
<comment type="caution">
    <text evidence="2">The sequence shown here is derived from an EMBL/GenBank/DDBJ whole genome shotgun (WGS) entry which is preliminary data.</text>
</comment>
<dbReference type="AlphaFoldDB" id="A0A4R6I005"/>
<organism evidence="2 3">
    <name type="scientific">Halomonas ventosae</name>
    <dbReference type="NCBI Taxonomy" id="229007"/>
    <lineage>
        <taxon>Bacteria</taxon>
        <taxon>Pseudomonadati</taxon>
        <taxon>Pseudomonadota</taxon>
        <taxon>Gammaproteobacteria</taxon>
        <taxon>Oceanospirillales</taxon>
        <taxon>Halomonadaceae</taxon>
        <taxon>Halomonas</taxon>
    </lineage>
</organism>
<name>A0A4R6I005_9GAMM</name>
<dbReference type="RefSeq" id="WP_133481552.1">
    <property type="nucleotide sequence ID" value="NZ_SNWH01000002.1"/>
</dbReference>
<dbReference type="InterPro" id="IPR010093">
    <property type="entry name" value="SinI_DNA-bd"/>
</dbReference>
<evidence type="ECO:0000259" key="1">
    <source>
        <dbReference type="Pfam" id="PF12728"/>
    </source>
</evidence>
<feature type="domain" description="Helix-turn-helix" evidence="1">
    <location>
        <begin position="13"/>
        <end position="65"/>
    </location>
</feature>
<keyword evidence="3" id="KW-1185">Reference proteome</keyword>
<accession>A0A4R6I005</accession>
<dbReference type="InterPro" id="IPR041657">
    <property type="entry name" value="HTH_17"/>
</dbReference>
<evidence type="ECO:0000313" key="3">
    <source>
        <dbReference type="Proteomes" id="UP000295150"/>
    </source>
</evidence>
<gene>
    <name evidence="2" type="ORF">DFO68_10220</name>
</gene>